<evidence type="ECO:0000259" key="1">
    <source>
        <dbReference type="Pfam" id="PF12957"/>
    </source>
</evidence>
<gene>
    <name evidence="2" type="ORF">JOF36_007318</name>
</gene>
<protein>
    <recommendedName>
        <fullName evidence="1">DUF3846 domain-containing protein</fullName>
    </recommendedName>
</protein>
<name>A0ABS4W5U5_9PSEU</name>
<comment type="caution">
    <text evidence="2">The sequence shown here is derived from an EMBL/GenBank/DDBJ whole genome shotgun (WGS) entry which is preliminary data.</text>
</comment>
<proteinExistence type="predicted"/>
<evidence type="ECO:0000313" key="2">
    <source>
        <dbReference type="EMBL" id="MBP2371545.1"/>
    </source>
</evidence>
<dbReference type="Proteomes" id="UP001519295">
    <property type="component" value="Unassembled WGS sequence"/>
</dbReference>
<evidence type="ECO:0000313" key="3">
    <source>
        <dbReference type="Proteomes" id="UP001519295"/>
    </source>
</evidence>
<organism evidence="2 3">
    <name type="scientific">Pseudonocardia parietis</name>
    <dbReference type="NCBI Taxonomy" id="570936"/>
    <lineage>
        <taxon>Bacteria</taxon>
        <taxon>Bacillati</taxon>
        <taxon>Actinomycetota</taxon>
        <taxon>Actinomycetes</taxon>
        <taxon>Pseudonocardiales</taxon>
        <taxon>Pseudonocardiaceae</taxon>
        <taxon>Pseudonocardia</taxon>
    </lineage>
</organism>
<sequence length="149" mass="16206">MNENQTEGPAEQTIRGVLVTVTHQVRDVEIPTADTLSGLYEVIGAEMVEKVSLPCDPALDMWCDEEGLLAWPAFRNPVAEYIASYWFTHPTDDQAIALDPEDLPIYVGDVVFLGSRSGEIADVPEGFASVRQAAEVIAASLRGEIRTAS</sequence>
<dbReference type="EMBL" id="JAGINU010000003">
    <property type="protein sequence ID" value="MBP2371545.1"/>
    <property type="molecule type" value="Genomic_DNA"/>
</dbReference>
<dbReference type="RefSeq" id="WP_210036694.1">
    <property type="nucleotide sequence ID" value="NZ_JAGINU010000003.1"/>
</dbReference>
<keyword evidence="3" id="KW-1185">Reference proteome</keyword>
<dbReference type="InterPro" id="IPR024559">
    <property type="entry name" value="DUF3846"/>
</dbReference>
<dbReference type="Pfam" id="PF12957">
    <property type="entry name" value="DUF3846"/>
    <property type="match status" value="1"/>
</dbReference>
<accession>A0ABS4W5U5</accession>
<reference evidence="2 3" key="1">
    <citation type="submission" date="2021-03" db="EMBL/GenBank/DDBJ databases">
        <title>Sequencing the genomes of 1000 actinobacteria strains.</title>
        <authorList>
            <person name="Klenk H.-P."/>
        </authorList>
    </citation>
    <scope>NUCLEOTIDE SEQUENCE [LARGE SCALE GENOMIC DNA]</scope>
    <source>
        <strain evidence="2 3">DSM 45256</strain>
    </source>
</reference>
<feature type="domain" description="DUF3846" evidence="1">
    <location>
        <begin position="14"/>
        <end position="125"/>
    </location>
</feature>